<keyword evidence="1" id="KW-0472">Membrane</keyword>
<keyword evidence="1" id="KW-1133">Transmembrane helix</keyword>
<dbReference type="GeneID" id="92046494"/>
<evidence type="ECO:0000256" key="1">
    <source>
        <dbReference type="SAM" id="Phobius"/>
    </source>
</evidence>
<sequence>MPRSYLNGTKLGPVGVFKLLAAAYGLLLAAELIYIVVQCIMVYQLSQIESAGGSCAVALKWTNDFRELPRALQLAQSDAGVVSDALARVRKKRKDPNATQQLVDGYSKALIPSIISWAEMSDEIVDAARQIGAVISLLQGHMEEVSGFHPAFRYALGHRGDAGYLLLQGRIQSSVDAATEVLDRVGLITGQARGNFTTLLMKLGYLMEVIEKDHQTIQLDQRYRLKGGHMYLCNLSNMCGLIGSNWISEATLQELQVELFETKQTLDHTFKLARDAYKGLAVIMFQIDITRKGLVEAKQANTWRDGSTAERNFLINSKRWTLELRVRIEQLSDLQHQYYSQTQNETAPRKYIDCYSRKIKGMRCFLIRDVNAPHSKQDWTMAALAYQTIQSPAESPILQDGQQHASVSFTTRSAHYSSPIYPKEQ</sequence>
<evidence type="ECO:0000313" key="3">
    <source>
        <dbReference type="Proteomes" id="UP001433268"/>
    </source>
</evidence>
<proteinExistence type="predicted"/>
<evidence type="ECO:0000313" key="2">
    <source>
        <dbReference type="EMBL" id="KAK8074456.1"/>
    </source>
</evidence>
<dbReference type="Proteomes" id="UP001433268">
    <property type="component" value="Unassembled WGS sequence"/>
</dbReference>
<dbReference type="RefSeq" id="XP_066665396.1">
    <property type="nucleotide sequence ID" value="XM_066813434.1"/>
</dbReference>
<reference evidence="2 3" key="1">
    <citation type="submission" date="2023-01" db="EMBL/GenBank/DDBJ databases">
        <title>Analysis of 21 Apiospora genomes using comparative genomics revels a genus with tremendous synthesis potential of carbohydrate active enzymes and secondary metabolites.</title>
        <authorList>
            <person name="Sorensen T."/>
        </authorList>
    </citation>
    <scope>NUCLEOTIDE SEQUENCE [LARGE SCALE GENOMIC DNA]</scope>
    <source>
        <strain evidence="2 3">CBS 114990</strain>
    </source>
</reference>
<gene>
    <name evidence="2" type="ORF">PG997_009119</name>
</gene>
<protein>
    <submittedName>
        <fullName evidence="2">Uncharacterized protein</fullName>
    </submittedName>
</protein>
<dbReference type="EMBL" id="JAQQWN010000007">
    <property type="protein sequence ID" value="KAK8074456.1"/>
    <property type="molecule type" value="Genomic_DNA"/>
</dbReference>
<feature type="transmembrane region" description="Helical" evidence="1">
    <location>
        <begin position="20"/>
        <end position="43"/>
    </location>
</feature>
<comment type="caution">
    <text evidence="2">The sequence shown here is derived from an EMBL/GenBank/DDBJ whole genome shotgun (WGS) entry which is preliminary data.</text>
</comment>
<keyword evidence="1" id="KW-0812">Transmembrane</keyword>
<name>A0ABR1VT72_9PEZI</name>
<keyword evidence="3" id="KW-1185">Reference proteome</keyword>
<accession>A0ABR1VT72</accession>
<organism evidence="2 3">
    <name type="scientific">Apiospora hydei</name>
    <dbReference type="NCBI Taxonomy" id="1337664"/>
    <lineage>
        <taxon>Eukaryota</taxon>
        <taxon>Fungi</taxon>
        <taxon>Dikarya</taxon>
        <taxon>Ascomycota</taxon>
        <taxon>Pezizomycotina</taxon>
        <taxon>Sordariomycetes</taxon>
        <taxon>Xylariomycetidae</taxon>
        <taxon>Amphisphaeriales</taxon>
        <taxon>Apiosporaceae</taxon>
        <taxon>Apiospora</taxon>
    </lineage>
</organism>